<sequence>MSEQRLLVILAHDASRDLDWKHINGSLETLPISRAAAYCTAGEGIVESRVVGLFCSIDSQITLPEYSEIQLLLAPYLGDNVDIRTYETIPPGLSISVPTSSEKHFLVLNGMTPNESAEQTFNDWYTEEHIPMLSAVPGWRSSRRFRLLSASSTNPPRYLALHEWENRDAFGTPEFKAATNTPWRTRVVVEQVNKKERHLLEYLGAVEEVARDRGQG</sequence>
<evidence type="ECO:0000313" key="3">
    <source>
        <dbReference type="Proteomes" id="UP001215598"/>
    </source>
</evidence>
<gene>
    <name evidence="2" type="ORF">B0H16DRAFT_1376857</name>
    <name evidence="1" type="ORF">B0H16DRAFT_1386191</name>
</gene>
<dbReference type="AlphaFoldDB" id="A0AAD7MLB3"/>
<dbReference type="EMBL" id="JARKIB010000086">
    <property type="protein sequence ID" value="KAJ7744704.1"/>
    <property type="molecule type" value="Genomic_DNA"/>
</dbReference>
<name>A0AAD7MLB3_9AGAR</name>
<evidence type="ECO:0000313" key="2">
    <source>
        <dbReference type="EMBL" id="KAJ7744704.1"/>
    </source>
</evidence>
<reference evidence="1" key="1">
    <citation type="submission" date="2023-03" db="EMBL/GenBank/DDBJ databases">
        <title>Massive genome expansion in bonnet fungi (Mycena s.s.) driven by repeated elements and novel gene families across ecological guilds.</title>
        <authorList>
            <consortium name="Lawrence Berkeley National Laboratory"/>
            <person name="Harder C.B."/>
            <person name="Miyauchi S."/>
            <person name="Viragh M."/>
            <person name="Kuo A."/>
            <person name="Thoen E."/>
            <person name="Andreopoulos B."/>
            <person name="Lu D."/>
            <person name="Skrede I."/>
            <person name="Drula E."/>
            <person name="Henrissat B."/>
            <person name="Morin E."/>
            <person name="Kohler A."/>
            <person name="Barry K."/>
            <person name="LaButti K."/>
            <person name="Morin E."/>
            <person name="Salamov A."/>
            <person name="Lipzen A."/>
            <person name="Mereny Z."/>
            <person name="Hegedus B."/>
            <person name="Baldrian P."/>
            <person name="Stursova M."/>
            <person name="Weitz H."/>
            <person name="Taylor A."/>
            <person name="Grigoriev I.V."/>
            <person name="Nagy L.G."/>
            <person name="Martin F."/>
            <person name="Kauserud H."/>
        </authorList>
    </citation>
    <scope>NUCLEOTIDE SEQUENCE</scope>
    <source>
        <strain evidence="1">CBHHK182m</strain>
    </source>
</reference>
<dbReference type="Proteomes" id="UP001215598">
    <property type="component" value="Unassembled WGS sequence"/>
</dbReference>
<dbReference type="InterPro" id="IPR011008">
    <property type="entry name" value="Dimeric_a/b-barrel"/>
</dbReference>
<protein>
    <recommendedName>
        <fullName evidence="4">ABM domain-containing protein</fullName>
    </recommendedName>
</protein>
<accession>A0AAD7MLB3</accession>
<keyword evidence="3" id="KW-1185">Reference proteome</keyword>
<comment type="caution">
    <text evidence="1">The sequence shown here is derived from an EMBL/GenBank/DDBJ whole genome shotgun (WGS) entry which is preliminary data.</text>
</comment>
<organism evidence="1 3">
    <name type="scientific">Mycena metata</name>
    <dbReference type="NCBI Taxonomy" id="1033252"/>
    <lineage>
        <taxon>Eukaryota</taxon>
        <taxon>Fungi</taxon>
        <taxon>Dikarya</taxon>
        <taxon>Basidiomycota</taxon>
        <taxon>Agaricomycotina</taxon>
        <taxon>Agaricomycetes</taxon>
        <taxon>Agaricomycetidae</taxon>
        <taxon>Agaricales</taxon>
        <taxon>Marasmiineae</taxon>
        <taxon>Mycenaceae</taxon>
        <taxon>Mycena</taxon>
    </lineage>
</organism>
<evidence type="ECO:0008006" key="4">
    <source>
        <dbReference type="Google" id="ProtNLM"/>
    </source>
</evidence>
<dbReference type="Gene3D" id="3.30.70.100">
    <property type="match status" value="1"/>
</dbReference>
<proteinExistence type="predicted"/>
<dbReference type="EMBL" id="JARKIB010000229">
    <property type="protein sequence ID" value="KAJ7721457.1"/>
    <property type="molecule type" value="Genomic_DNA"/>
</dbReference>
<dbReference type="SUPFAM" id="SSF54909">
    <property type="entry name" value="Dimeric alpha+beta barrel"/>
    <property type="match status" value="1"/>
</dbReference>
<evidence type="ECO:0000313" key="1">
    <source>
        <dbReference type="EMBL" id="KAJ7721457.1"/>
    </source>
</evidence>